<sequence>MAEEQIDVAVEENTGGNAFGFDDGAQAEQSEEQFEEGLGVPEDEPEEGAAQEEQSEEELVEKLAENAAEAQSVVSFLASKGIDYDSLVAEYSRDGKLSEQTYRQFDKAGLPRSMVDAYCAGQQALYESWVDHVKGIAGGEENYAELMKFASATLSDKEKEAYDLAVNSGDMGTARMAVEALLYRYNHEYPDDGYDYEGNDSDSAVAVTGFKTLDEAVAAQEDPRMYTDPEYAKVFNMRLMKTPFLKQ</sequence>
<dbReference type="Proteomes" id="UP000006462">
    <property type="component" value="Unassembled WGS sequence"/>
</dbReference>
<name>A0ABM9ZS79_9BACT</name>
<reference evidence="2 3" key="1">
    <citation type="submission" date="2009-12" db="EMBL/GenBank/DDBJ databases">
        <authorList>
            <person name="Shrivastava S."/>
            <person name="Madupu R."/>
            <person name="Durkin A.S."/>
            <person name="Torralba M."/>
            <person name="Methe B."/>
            <person name="Sutton G.G."/>
            <person name="Strausberg R.L."/>
            <person name="Nelson K.E."/>
        </authorList>
    </citation>
    <scope>NUCLEOTIDE SEQUENCE [LARGE SCALE GENOMIC DNA]</scope>
    <source>
        <strain evidence="2 3">W5455</strain>
    </source>
</reference>
<evidence type="ECO:0000313" key="3">
    <source>
        <dbReference type="Proteomes" id="UP000006462"/>
    </source>
</evidence>
<dbReference type="Pfam" id="PF05396">
    <property type="entry name" value="Phage_T7_Capsid"/>
    <property type="match status" value="1"/>
</dbReference>
<protein>
    <submittedName>
        <fullName evidence="2">Uncharacterized protein</fullName>
    </submittedName>
</protein>
<feature type="compositionally biased region" description="Acidic residues" evidence="1">
    <location>
        <begin position="29"/>
        <end position="59"/>
    </location>
</feature>
<proteinExistence type="predicted"/>
<dbReference type="InterPro" id="IPR008768">
    <property type="entry name" value="Gp9-like"/>
</dbReference>
<organism evidence="2 3">
    <name type="scientific">Pyramidobacter piscolens W5455</name>
    <dbReference type="NCBI Taxonomy" id="352165"/>
    <lineage>
        <taxon>Bacteria</taxon>
        <taxon>Thermotogati</taxon>
        <taxon>Synergistota</taxon>
        <taxon>Synergistia</taxon>
        <taxon>Synergistales</taxon>
        <taxon>Dethiosulfovibrionaceae</taxon>
        <taxon>Pyramidobacter</taxon>
    </lineage>
</organism>
<keyword evidence="3" id="KW-1185">Reference proteome</keyword>
<gene>
    <name evidence="2" type="ORF">HMPREF7215_2575</name>
</gene>
<comment type="caution">
    <text evidence="2">The sequence shown here is derived from an EMBL/GenBank/DDBJ whole genome shotgun (WGS) entry which is preliminary data.</text>
</comment>
<accession>A0ABM9ZS79</accession>
<evidence type="ECO:0000256" key="1">
    <source>
        <dbReference type="SAM" id="MobiDB-lite"/>
    </source>
</evidence>
<dbReference type="EMBL" id="ADFP01000121">
    <property type="protein sequence ID" value="EFB89761.1"/>
    <property type="molecule type" value="Genomic_DNA"/>
</dbReference>
<dbReference type="RefSeq" id="WP_009165766.1">
    <property type="nucleotide sequence ID" value="NZ_ADFP01000121.1"/>
</dbReference>
<evidence type="ECO:0000313" key="2">
    <source>
        <dbReference type="EMBL" id="EFB89761.1"/>
    </source>
</evidence>
<feature type="region of interest" description="Disordered" evidence="1">
    <location>
        <begin position="1"/>
        <end position="59"/>
    </location>
</feature>
<feature type="compositionally biased region" description="Acidic residues" evidence="1">
    <location>
        <begin position="1"/>
        <end position="10"/>
    </location>
</feature>